<dbReference type="GO" id="GO:0016491">
    <property type="term" value="F:oxidoreductase activity"/>
    <property type="evidence" value="ECO:0007669"/>
    <property type="project" value="UniProtKB-KW"/>
</dbReference>
<evidence type="ECO:0000256" key="2">
    <source>
        <dbReference type="ARBA" id="ARBA00022723"/>
    </source>
</evidence>
<keyword evidence="4 5" id="KW-0408">Iron</keyword>
<dbReference type="PRINTS" id="PR00682">
    <property type="entry name" value="IPNSYNTHASE"/>
</dbReference>
<keyword evidence="2 5" id="KW-0479">Metal-binding</keyword>
<name>A0ABC9FQ25_9POAL</name>
<keyword evidence="8" id="KW-1185">Reference proteome</keyword>
<dbReference type="InterPro" id="IPR005123">
    <property type="entry name" value="Oxoglu/Fe-dep_dioxygenase_dom"/>
</dbReference>
<evidence type="ECO:0000256" key="3">
    <source>
        <dbReference type="ARBA" id="ARBA00023002"/>
    </source>
</evidence>
<dbReference type="Pfam" id="PF03171">
    <property type="entry name" value="2OG-FeII_Oxy"/>
    <property type="match status" value="1"/>
</dbReference>
<dbReference type="EMBL" id="OZ075117">
    <property type="protein sequence ID" value="CAL5079339.1"/>
    <property type="molecule type" value="Genomic_DNA"/>
</dbReference>
<dbReference type="InterPro" id="IPR050295">
    <property type="entry name" value="Plant_2OG-oxidoreductases"/>
</dbReference>
<dbReference type="Pfam" id="PF14226">
    <property type="entry name" value="DIOX_N"/>
    <property type="match status" value="1"/>
</dbReference>
<reference evidence="8" key="1">
    <citation type="submission" date="2024-06" db="EMBL/GenBank/DDBJ databases">
        <authorList>
            <person name="Ryan C."/>
        </authorList>
    </citation>
    <scope>NUCLEOTIDE SEQUENCE [LARGE SCALE GENOMIC DNA]</scope>
</reference>
<dbReference type="InterPro" id="IPR026992">
    <property type="entry name" value="DIOX_N"/>
</dbReference>
<dbReference type="InterPro" id="IPR027443">
    <property type="entry name" value="IPNS-like_sf"/>
</dbReference>
<dbReference type="GO" id="GO:0046872">
    <property type="term" value="F:metal ion binding"/>
    <property type="evidence" value="ECO:0007669"/>
    <property type="project" value="UniProtKB-KW"/>
</dbReference>
<evidence type="ECO:0000313" key="7">
    <source>
        <dbReference type="EMBL" id="CAL5079339.1"/>
    </source>
</evidence>
<protein>
    <recommendedName>
        <fullName evidence="6">Fe2OG dioxygenase domain-containing protein</fullName>
    </recommendedName>
</protein>
<evidence type="ECO:0000256" key="1">
    <source>
        <dbReference type="ARBA" id="ARBA00008056"/>
    </source>
</evidence>
<gene>
    <name evidence="7" type="ORF">URODEC1_LOCUS107561</name>
</gene>
<reference evidence="7 8" key="2">
    <citation type="submission" date="2024-10" db="EMBL/GenBank/DDBJ databases">
        <authorList>
            <person name="Ryan C."/>
        </authorList>
    </citation>
    <scope>NUCLEOTIDE SEQUENCE [LARGE SCALE GENOMIC DNA]</scope>
</reference>
<dbReference type="Proteomes" id="UP001497457">
    <property type="component" value="Chromosome 7b"/>
</dbReference>
<evidence type="ECO:0000256" key="4">
    <source>
        <dbReference type="ARBA" id="ARBA00023004"/>
    </source>
</evidence>
<proteinExistence type="inferred from homology"/>
<keyword evidence="3 5" id="KW-0560">Oxidoreductase</keyword>
<dbReference type="AlphaFoldDB" id="A0ABC9FQ25"/>
<dbReference type="InterPro" id="IPR044861">
    <property type="entry name" value="IPNS-like_FE2OG_OXY"/>
</dbReference>
<evidence type="ECO:0000313" key="8">
    <source>
        <dbReference type="Proteomes" id="UP001497457"/>
    </source>
</evidence>
<evidence type="ECO:0000256" key="5">
    <source>
        <dbReference type="RuleBase" id="RU003682"/>
    </source>
</evidence>
<organism evidence="7 8">
    <name type="scientific">Urochloa decumbens</name>
    <dbReference type="NCBI Taxonomy" id="240449"/>
    <lineage>
        <taxon>Eukaryota</taxon>
        <taxon>Viridiplantae</taxon>
        <taxon>Streptophyta</taxon>
        <taxon>Embryophyta</taxon>
        <taxon>Tracheophyta</taxon>
        <taxon>Spermatophyta</taxon>
        <taxon>Magnoliopsida</taxon>
        <taxon>Liliopsida</taxon>
        <taxon>Poales</taxon>
        <taxon>Poaceae</taxon>
        <taxon>PACMAD clade</taxon>
        <taxon>Panicoideae</taxon>
        <taxon>Panicodae</taxon>
        <taxon>Paniceae</taxon>
        <taxon>Melinidinae</taxon>
        <taxon>Urochloa</taxon>
    </lineage>
</organism>
<dbReference type="PROSITE" id="PS51471">
    <property type="entry name" value="FE2OG_OXY"/>
    <property type="match status" value="1"/>
</dbReference>
<comment type="similarity">
    <text evidence="1 5">Belongs to the iron/ascorbate-dependent oxidoreductase family.</text>
</comment>
<dbReference type="Gene3D" id="2.60.120.330">
    <property type="entry name" value="B-lactam Antibiotic, Isopenicillin N Synthase, Chain"/>
    <property type="match status" value="1"/>
</dbReference>
<evidence type="ECO:0000259" key="6">
    <source>
        <dbReference type="PROSITE" id="PS51471"/>
    </source>
</evidence>
<accession>A0ABC9FQ25</accession>
<dbReference type="PANTHER" id="PTHR47991">
    <property type="entry name" value="OXOGLUTARATE/IRON-DEPENDENT DIOXYGENASE"/>
    <property type="match status" value="1"/>
</dbReference>
<feature type="domain" description="Fe2OG dioxygenase" evidence="6">
    <location>
        <begin position="225"/>
        <end position="331"/>
    </location>
</feature>
<dbReference type="SUPFAM" id="SSF51197">
    <property type="entry name" value="Clavaminate synthase-like"/>
    <property type="match status" value="1"/>
</dbReference>
<sequence>MAGRQTIGVSSVCVNFRQAISVQKWPPAKYVLRESDHPTAGVLATSLDFPTVDLRRLADTGAAAEEEASKLLSALQSWGAFAVSGHGIPGALLDGLLAAAREFFHRPPAEKLRHSNVVVSSSAAADIAGDANERFQFQPEGYGVDRVDTDEQVLDWCDRLYLQVSPPESRRLRFWPAHPPSLRRLLEDFTAVSGDRVAAPLLAAMGAALGFPEDVFSGRLGGEKAATYARFTYYPPCPRPELVNGVKPHTDNSVLTVLLLDPDVGGLQLLSKRDGGAGGDEWVNVGGLGHDLLVIVGDEMEIMSNGVFRAPVHRVVTSVKERVSLVMFYLPEPERNLEPVEELVDEARPAMYRKLKADTFADGFFDAFAAGERAIDFLKLRVVHQEASASTS</sequence>